<reference evidence="7" key="1">
    <citation type="submission" date="2021-11" db="EMBL/GenBank/DDBJ databases">
        <authorList>
            <person name="Rodrigo-Torres L."/>
            <person name="Arahal R. D."/>
            <person name="Lucena T."/>
        </authorList>
    </citation>
    <scope>NUCLEOTIDE SEQUENCE</scope>
    <source>
        <strain evidence="7">CECT 7928</strain>
    </source>
</reference>
<dbReference type="InterPro" id="IPR048677">
    <property type="entry name" value="TssM1_hel"/>
</dbReference>
<evidence type="ECO:0008006" key="9">
    <source>
        <dbReference type="Google" id="ProtNLM"/>
    </source>
</evidence>
<evidence type="ECO:0000259" key="4">
    <source>
        <dbReference type="Pfam" id="PF06761"/>
    </source>
</evidence>
<evidence type="ECO:0000256" key="2">
    <source>
        <dbReference type="SAM" id="Phobius"/>
    </source>
</evidence>
<dbReference type="InterPro" id="IPR053156">
    <property type="entry name" value="T6SS_TssM-like"/>
</dbReference>
<dbReference type="InterPro" id="IPR009612">
    <property type="entry name" value="IcmF-rel"/>
</dbReference>
<dbReference type="RefSeq" id="WP_237360468.1">
    <property type="nucleotide sequence ID" value="NZ_CAKLDM010000001.1"/>
</dbReference>
<keyword evidence="2" id="KW-0472">Membrane</keyword>
<keyword evidence="1" id="KW-0175">Coiled coil</keyword>
<dbReference type="Pfam" id="PF14331">
    <property type="entry name" value="IcmF-related_N"/>
    <property type="match status" value="1"/>
</dbReference>
<keyword evidence="2" id="KW-0812">Transmembrane</keyword>
<name>A0ABN8DZX3_9VIBR</name>
<evidence type="ECO:0000259" key="3">
    <source>
        <dbReference type="Pfam" id="PF06744"/>
    </source>
</evidence>
<dbReference type="SUPFAM" id="SSF52540">
    <property type="entry name" value="P-loop containing nucleoside triphosphate hydrolases"/>
    <property type="match status" value="1"/>
</dbReference>
<feature type="domain" description="Type VI secretion system IcmF C-terminal" evidence="3">
    <location>
        <begin position="1054"/>
        <end position="1160"/>
    </location>
</feature>
<feature type="domain" description="IcmF-related" evidence="4">
    <location>
        <begin position="512"/>
        <end position="825"/>
    </location>
</feature>
<evidence type="ECO:0000256" key="1">
    <source>
        <dbReference type="SAM" id="Coils"/>
    </source>
</evidence>
<evidence type="ECO:0000313" key="8">
    <source>
        <dbReference type="Proteomes" id="UP000838748"/>
    </source>
</evidence>
<dbReference type="InterPro" id="IPR027417">
    <property type="entry name" value="P-loop_NTPase"/>
</dbReference>
<dbReference type="Pfam" id="PF06744">
    <property type="entry name" value="IcmF_C"/>
    <property type="match status" value="1"/>
</dbReference>
<dbReference type="Proteomes" id="UP000838748">
    <property type="component" value="Unassembled WGS sequence"/>
</dbReference>
<evidence type="ECO:0000313" key="7">
    <source>
        <dbReference type="EMBL" id="CAH0537429.1"/>
    </source>
</evidence>
<dbReference type="PANTHER" id="PTHR36153:SF5">
    <property type="entry name" value="EXPORTED PROTEIN"/>
    <property type="match status" value="1"/>
</dbReference>
<evidence type="ECO:0000259" key="5">
    <source>
        <dbReference type="Pfam" id="PF14331"/>
    </source>
</evidence>
<feature type="coiled-coil region" evidence="1">
    <location>
        <begin position="87"/>
        <end position="118"/>
    </location>
</feature>
<dbReference type="Pfam" id="PF21070">
    <property type="entry name" value="IcmF_helical"/>
    <property type="match status" value="1"/>
</dbReference>
<comment type="caution">
    <text evidence="7">The sequence shown here is derived from an EMBL/GenBank/DDBJ whole genome shotgun (WGS) entry which is preliminary data.</text>
</comment>
<accession>A0ABN8DZX3</accession>
<feature type="transmembrane region" description="Helical" evidence="2">
    <location>
        <begin position="453"/>
        <end position="472"/>
    </location>
</feature>
<dbReference type="CDD" id="cd00882">
    <property type="entry name" value="Ras_like_GTPase"/>
    <property type="match status" value="1"/>
</dbReference>
<feature type="domain" description="Type VI secretion system component TssM1 helical" evidence="6">
    <location>
        <begin position="950"/>
        <end position="1008"/>
    </location>
</feature>
<feature type="transmembrane region" description="Helical" evidence="2">
    <location>
        <begin position="20"/>
        <end position="38"/>
    </location>
</feature>
<sequence>MWNIIINGFKWMQTKVKASASVLIVATFILLNIAIWWAGPWLVIKGYQPLVTITSRALTSVIFSLSCFAVWGAFQWQSLRKMTQTQAKQAELQADPLKASVEQQEKELNRVMRELKNNTPFGNHLYAQPWYLVLGLENAGKTSLINRSGQDFPVTSAMRAAGQRSENQYSFDWWIGKESVLIDPDGELLSQQQNVQGSDGALERRFWQHFIGWLGKTRSRRPLNGVILAIDFARLRAGDTAERLAYSNLLRARLKELSEGLSVQIPVYITLTKLDLLSGFEPFFRQYTKAQREDALGFTFTLDSVRDTDSWLVEFEQDYQLFVQRINGMLPSALRSSVSTSERASIYSFVRQLAGMQSVLVQFFTEALSSDQYMALGQVRGVYFTSVYQQGVPTDTYVDAAANRYRLPSAVNSAQHAKNSTVFFAKRLFSDIIYLESGLASDNPKLVSNKRKVLVLSFAACSVASALLVGSWQRTYQANIAKQNDVLAKISLYKDEVAASRGMSMQSISTILKPLDTIHDAELDYPHYDSKIKYLSAIGLDQGHTIGPKLHQVYDNWLDFHFIPLLVQRLTVDLSMAQTDGDKLNILRVLRMLTDKSARQDSVVSDYFSHIWQADFSNNPSLQQQLNLHLASALKNTDLQSLIDAGNPEAIKVMQPYHQLIAAAQRSLSNVSVAERAYHHLKQQANAELGPKLDVRTAVGPVFDLVFNERQSDAKDLLISPLFTKQGFNSYFLPQFESVSKLAAVDNWVLGDTQTKLTQAQKRALQDKIRDLYVLDYTNQWRAALHDVSFKYFVDIDDAVSVLGNLVGPQRPLTRFLDAIDGNTQVFPSLPENSQARKVLMQSAQYKTAAMISAPFQDFDSLLKKQNDQPAYITEVTASVKHVYDYLKAIQDAPDPGKAAWIAAKNRVQLTNTDPIYTLQRVAAGLPAPLNTMMNKLADESWAVVKQRAVQYINSRWQSDVYDVFENSFASHYPFNAQSGQDVSLKDFTNFFGPDGTLDSYYNTYLKVFVDAGVSLSSNDGNSLLTQQAQQEFAQAKDIQSAFFDRKGNLDVEFSLKPIELSGNLRRSVLNIDGQYVEFSHGLRRSVGLIWPNTLRDGATSSLSLVPDTVNLSPRGFAYHGPWAFFRLLDRGVVTGSTASSIDYQFKASNGNVAYRITSDANANPFTSSLLKHFSLGKVVC</sequence>
<dbReference type="EMBL" id="CAKLDM010000001">
    <property type="protein sequence ID" value="CAH0537429.1"/>
    <property type="molecule type" value="Genomic_DNA"/>
</dbReference>
<proteinExistence type="predicted"/>
<keyword evidence="8" id="KW-1185">Reference proteome</keyword>
<dbReference type="NCBIfam" id="TIGR03348">
    <property type="entry name" value="VI_IcmF"/>
    <property type="match status" value="1"/>
</dbReference>
<organism evidence="7 8">
    <name type="scientific">Vibrio marisflavi CECT 7928</name>
    <dbReference type="NCBI Taxonomy" id="634439"/>
    <lineage>
        <taxon>Bacteria</taxon>
        <taxon>Pseudomonadati</taxon>
        <taxon>Pseudomonadota</taxon>
        <taxon>Gammaproteobacteria</taxon>
        <taxon>Vibrionales</taxon>
        <taxon>Vibrionaceae</taxon>
        <taxon>Vibrio</taxon>
    </lineage>
</organism>
<dbReference type="InterPro" id="IPR010623">
    <property type="entry name" value="IcmF_C"/>
</dbReference>
<protein>
    <recommendedName>
        <fullName evidence="9">Type VI secretion system membrane subunit TssM</fullName>
    </recommendedName>
</protein>
<dbReference type="InterPro" id="IPR025743">
    <property type="entry name" value="TssM1_N"/>
</dbReference>
<gene>
    <name evidence="7" type="ORF">VMF7928_01105</name>
</gene>
<keyword evidence="2" id="KW-1133">Transmembrane helix</keyword>
<feature type="domain" description="Type VI secretion system component TssM1 N-terminal" evidence="5">
    <location>
        <begin position="203"/>
        <end position="460"/>
    </location>
</feature>
<evidence type="ECO:0000259" key="6">
    <source>
        <dbReference type="Pfam" id="PF21070"/>
    </source>
</evidence>
<feature type="transmembrane region" description="Helical" evidence="2">
    <location>
        <begin position="50"/>
        <end position="74"/>
    </location>
</feature>
<dbReference type="InterPro" id="IPR017731">
    <property type="entry name" value="TssM1-like"/>
</dbReference>
<dbReference type="Pfam" id="PF06761">
    <property type="entry name" value="IcmF-related"/>
    <property type="match status" value="1"/>
</dbReference>
<dbReference type="PANTHER" id="PTHR36153">
    <property type="entry name" value="INNER MEMBRANE PROTEIN-RELATED"/>
    <property type="match status" value="1"/>
</dbReference>